<accession>A0A5B0VQT3</accession>
<reference evidence="2 3" key="1">
    <citation type="submission" date="2019-07" db="EMBL/GenBank/DDBJ databases">
        <title>The Draft Genome Sequence of Rhizobium tropici SARCC-755 Associated with Superior Nodulation on Pigeonpea (Cajanus cajan (L.) Millsp.).</title>
        <authorList>
            <person name="Bopape F.L."/>
            <person name="Hassen A.I."/>
            <person name="Swanevelder Z.H."/>
            <person name="Gwata E.T."/>
        </authorList>
    </citation>
    <scope>NUCLEOTIDE SEQUENCE [LARGE SCALE GENOMIC DNA]</scope>
    <source>
        <strain evidence="2 3">SARCC-755</strain>
    </source>
</reference>
<dbReference type="RefSeq" id="WP_149637793.1">
    <property type="nucleotide sequence ID" value="NZ_VNIP01000016.1"/>
</dbReference>
<dbReference type="InterPro" id="IPR036291">
    <property type="entry name" value="NAD(P)-bd_dom_sf"/>
</dbReference>
<dbReference type="SUPFAM" id="SSF51735">
    <property type="entry name" value="NAD(P)-binding Rossmann-fold domains"/>
    <property type="match status" value="1"/>
</dbReference>
<evidence type="ECO:0000259" key="1">
    <source>
        <dbReference type="Pfam" id="PF05368"/>
    </source>
</evidence>
<dbReference type="OrthoDB" id="7352262at2"/>
<dbReference type="Gene3D" id="3.90.25.10">
    <property type="entry name" value="UDP-galactose 4-epimerase, domain 1"/>
    <property type="match status" value="1"/>
</dbReference>
<evidence type="ECO:0000313" key="3">
    <source>
        <dbReference type="Proteomes" id="UP000323608"/>
    </source>
</evidence>
<dbReference type="AlphaFoldDB" id="A0A5B0VQT3"/>
<sequence length="290" mass="30816">MSSFVVLGATGHIGSAVIRTLIEAGGSAIAIAHSRESAQSIAGPAVEARVMDVMDTEALREVLKEAGRAFLLNPPADPSSDTDAREAASARCIAEAVRGSGLEKVVVASTYGAQPGEKIGDLSILYDFEQMIRATGIPCAVNRGAYYFSNLDASLESAWQGVIASPFPADLKIPMVSPHDLGRAAAVRLMSAVTDVGIRYVEGPERYTFAEVADAFSSVLSRRVELRTIPRDEIEQSFRKLGFSKEAAESYARMMKASIDGGFEVPPDPERGATSLQEHIASLVDSAPKP</sequence>
<dbReference type="Pfam" id="PF05368">
    <property type="entry name" value="NmrA"/>
    <property type="match status" value="1"/>
</dbReference>
<gene>
    <name evidence="2" type="ORF">FP026_27835</name>
</gene>
<dbReference type="PANTHER" id="PTHR43162:SF1">
    <property type="entry name" value="PRESTALK A DIFFERENTIATION PROTEIN A"/>
    <property type="match status" value="1"/>
</dbReference>
<dbReference type="PANTHER" id="PTHR43162">
    <property type="match status" value="1"/>
</dbReference>
<name>A0A5B0VQT3_RHITR</name>
<comment type="caution">
    <text evidence="2">The sequence shown here is derived from an EMBL/GenBank/DDBJ whole genome shotgun (WGS) entry which is preliminary data.</text>
</comment>
<dbReference type="EMBL" id="VNIP01000016">
    <property type="protein sequence ID" value="KAA1176648.1"/>
    <property type="molecule type" value="Genomic_DNA"/>
</dbReference>
<organism evidence="2 3">
    <name type="scientific">Rhizobium tropici</name>
    <dbReference type="NCBI Taxonomy" id="398"/>
    <lineage>
        <taxon>Bacteria</taxon>
        <taxon>Pseudomonadati</taxon>
        <taxon>Pseudomonadota</taxon>
        <taxon>Alphaproteobacteria</taxon>
        <taxon>Hyphomicrobiales</taxon>
        <taxon>Rhizobiaceae</taxon>
        <taxon>Rhizobium/Agrobacterium group</taxon>
        <taxon>Rhizobium</taxon>
    </lineage>
</organism>
<dbReference type="Gene3D" id="3.40.50.720">
    <property type="entry name" value="NAD(P)-binding Rossmann-like Domain"/>
    <property type="match status" value="1"/>
</dbReference>
<dbReference type="Proteomes" id="UP000323608">
    <property type="component" value="Unassembled WGS sequence"/>
</dbReference>
<protein>
    <submittedName>
        <fullName evidence="2">NAD-dependent epimerase/dehydratase family protein</fullName>
    </submittedName>
</protein>
<evidence type="ECO:0000313" key="2">
    <source>
        <dbReference type="EMBL" id="KAA1176648.1"/>
    </source>
</evidence>
<feature type="domain" description="NmrA-like" evidence="1">
    <location>
        <begin position="5"/>
        <end position="254"/>
    </location>
</feature>
<proteinExistence type="predicted"/>
<dbReference type="InterPro" id="IPR008030">
    <property type="entry name" value="NmrA-like"/>
</dbReference>
<dbReference type="InterPro" id="IPR051604">
    <property type="entry name" value="Ergot_Alk_Oxidoreductase"/>
</dbReference>